<dbReference type="GO" id="GO:0008270">
    <property type="term" value="F:zinc ion binding"/>
    <property type="evidence" value="ECO:0007669"/>
    <property type="project" value="InterPro"/>
</dbReference>
<feature type="active site" evidence="6">
    <location>
        <position position="203"/>
    </location>
</feature>
<feature type="binding site" evidence="7">
    <location>
        <position position="281"/>
    </location>
    <ligand>
        <name>Ca(2+)</name>
        <dbReference type="ChEBI" id="CHEBI:29108"/>
        <label>4</label>
    </ligand>
</feature>
<dbReference type="GO" id="GO:0030198">
    <property type="term" value="P:extracellular matrix organization"/>
    <property type="evidence" value="ECO:0007669"/>
    <property type="project" value="TreeGrafter"/>
</dbReference>
<keyword evidence="5 7" id="KW-0862">Zinc</keyword>
<feature type="binding site" evidence="7">
    <location>
        <position position="151"/>
    </location>
    <ligand>
        <name>Zn(2+)</name>
        <dbReference type="ChEBI" id="CHEBI:29105"/>
        <label>1</label>
    </ligand>
</feature>
<feature type="binding site" evidence="7">
    <location>
        <position position="179"/>
    </location>
    <ligand>
        <name>Ca(2+)</name>
        <dbReference type="ChEBI" id="CHEBI:29108"/>
        <label>3</label>
    </ligand>
</feature>
<feature type="binding site" evidence="7">
    <location>
        <position position="182"/>
    </location>
    <ligand>
        <name>Ca(2+)</name>
        <dbReference type="ChEBI" id="CHEBI:29108"/>
        <label>1</label>
    </ligand>
</feature>
<dbReference type="CDD" id="cd04278">
    <property type="entry name" value="ZnMc_MMP"/>
    <property type="match status" value="1"/>
</dbReference>
<feature type="binding site" evidence="7">
    <location>
        <position position="220"/>
    </location>
    <ligand>
        <name>Zn(2+)</name>
        <dbReference type="ChEBI" id="CHEBI:29105"/>
        <label>2</label>
        <note>catalytic</note>
    </ligand>
</feature>
<reference evidence="10" key="1">
    <citation type="submission" date="2022-11" db="UniProtKB">
        <authorList>
            <consortium name="WormBaseParasite"/>
        </authorList>
    </citation>
    <scope>IDENTIFICATION</scope>
</reference>
<evidence type="ECO:0000259" key="8">
    <source>
        <dbReference type="SMART" id="SM00235"/>
    </source>
</evidence>
<dbReference type="Pfam" id="PF00413">
    <property type="entry name" value="Peptidase_M10"/>
    <property type="match status" value="1"/>
</dbReference>
<dbReference type="SMART" id="SM00235">
    <property type="entry name" value="ZnMc"/>
    <property type="match status" value="1"/>
</dbReference>
<feature type="binding site" evidence="7">
    <location>
        <position position="158"/>
    </location>
    <ligand>
        <name>Ca(2+)</name>
        <dbReference type="ChEBI" id="CHEBI:29108"/>
        <label>3</label>
    </ligand>
</feature>
<evidence type="ECO:0000256" key="4">
    <source>
        <dbReference type="ARBA" id="ARBA00022801"/>
    </source>
</evidence>
<feature type="binding site" evidence="7">
    <location>
        <position position="202"/>
    </location>
    <ligand>
        <name>Zn(2+)</name>
        <dbReference type="ChEBI" id="CHEBI:29105"/>
        <label>2</label>
        <note>catalytic</note>
    </ligand>
</feature>
<comment type="cofactor">
    <cofactor evidence="7">
        <name>Ca(2+)</name>
        <dbReference type="ChEBI" id="CHEBI:29108"/>
    </cofactor>
    <text evidence="7">Can bind about 5 Ca(2+) ions per subunit.</text>
</comment>
<keyword evidence="3 7" id="KW-0479">Metal-binding</keyword>
<feature type="binding site" evidence="7">
    <location>
        <position position="159"/>
    </location>
    <ligand>
        <name>Ca(2+)</name>
        <dbReference type="ChEBI" id="CHEBI:29108"/>
        <label>3</label>
    </ligand>
</feature>
<dbReference type="GO" id="GO:0030574">
    <property type="term" value="P:collagen catabolic process"/>
    <property type="evidence" value="ECO:0007669"/>
    <property type="project" value="TreeGrafter"/>
</dbReference>
<dbReference type="AlphaFoldDB" id="A0A915CUG5"/>
<dbReference type="SUPFAM" id="SSF50923">
    <property type="entry name" value="Hemopexin-like domain"/>
    <property type="match status" value="1"/>
</dbReference>
<feature type="binding site" evidence="7">
    <location>
        <position position="182"/>
    </location>
    <ligand>
        <name>Ca(2+)</name>
        <dbReference type="ChEBI" id="CHEBI:29108"/>
        <label>3</label>
    </ligand>
</feature>
<dbReference type="PANTHER" id="PTHR10201">
    <property type="entry name" value="MATRIX METALLOPROTEINASE"/>
    <property type="match status" value="1"/>
</dbReference>
<dbReference type="PANTHER" id="PTHR10201:SF309">
    <property type="entry name" value="PEPTIDASE METALLOPEPTIDASE DOMAIN-CONTAINING PROTEIN"/>
    <property type="match status" value="1"/>
</dbReference>
<dbReference type="Gene3D" id="3.40.390.10">
    <property type="entry name" value="Collagenase (Catalytic Domain)"/>
    <property type="match status" value="1"/>
</dbReference>
<dbReference type="InterPro" id="IPR024079">
    <property type="entry name" value="MetalloPept_cat_dom_sf"/>
</dbReference>
<feature type="binding site" evidence="7">
    <location>
        <position position="166"/>
    </location>
    <ligand>
        <name>Zn(2+)</name>
        <dbReference type="ChEBI" id="CHEBI:29105"/>
        <label>1</label>
    </ligand>
</feature>
<protein>
    <submittedName>
        <fullName evidence="10">Peptidase metallopeptidase domain-containing protein</fullName>
    </submittedName>
</protein>
<dbReference type="InterPro" id="IPR033739">
    <property type="entry name" value="M10A_MMP"/>
</dbReference>
<dbReference type="GO" id="GO:0005615">
    <property type="term" value="C:extracellular space"/>
    <property type="evidence" value="ECO:0007669"/>
    <property type="project" value="TreeGrafter"/>
</dbReference>
<feature type="binding site" evidence="7">
    <location>
        <position position="177"/>
    </location>
    <ligand>
        <name>Zn(2+)</name>
        <dbReference type="ChEBI" id="CHEBI:29105"/>
        <label>1</label>
    </ligand>
</feature>
<evidence type="ECO:0000256" key="7">
    <source>
        <dbReference type="PIRSR" id="PIRSR621190-2"/>
    </source>
</evidence>
<dbReference type="PRINTS" id="PR00138">
    <property type="entry name" value="MATRIXIN"/>
</dbReference>
<proteinExistence type="inferred from homology"/>
<dbReference type="WBParaSite" id="jg12358.1">
    <property type="protein sequence ID" value="jg12358.1"/>
    <property type="gene ID" value="jg12358"/>
</dbReference>
<sequence>MAVFSELQGIGLAQENRESWKRRWRKVENRRAILLQQKLIESQKNPAPVIQPDSVCVQNTHLFSSSLIQSKKQLGTKTKRSRRFVLEGSYWNERTISYRIKKSSSTLPERTVRRILFRAFQVWQESHLLRFVLHRASRPVHIEIVFATGDHGDGEPFDGRGQTLAHAFFPQFGGSIHFDDDEKWSVSDGRGKGLDLYSVAVHEIGHALGLKHSENRLAIMAPIYQTRRQVIQLHSDDLQALEYIYGYKHQNEVFEHKDTVQNKPEDISDIAKAFCARPKVDAMTVLPNGTAYAFVGAYVYPLHGRRFNLSCPMLIQDQFPGFQPQLSRCRPHYPSQQHLPLQGRTLLGL</sequence>
<dbReference type="SUPFAM" id="SSF55486">
    <property type="entry name" value="Metalloproteases ('zincins'), catalytic domain"/>
    <property type="match status" value="1"/>
</dbReference>
<keyword evidence="7" id="KW-0106">Calcium</keyword>
<feature type="binding site" evidence="7">
    <location>
        <position position="206"/>
    </location>
    <ligand>
        <name>Zn(2+)</name>
        <dbReference type="ChEBI" id="CHEBI:29105"/>
        <label>2</label>
        <note>catalytic</note>
    </ligand>
</feature>
<evidence type="ECO:0000313" key="10">
    <source>
        <dbReference type="WBParaSite" id="jg12358.1"/>
    </source>
</evidence>
<keyword evidence="4" id="KW-0378">Hydrolase</keyword>
<comment type="similarity">
    <text evidence="1">Belongs to the peptidase M10A family.</text>
</comment>
<feature type="binding site" evidence="7">
    <location>
        <position position="180"/>
    </location>
    <ligand>
        <name>Ca(2+)</name>
        <dbReference type="ChEBI" id="CHEBI:29108"/>
        <label>1</label>
    </ligand>
</feature>
<feature type="binding site" evidence="7">
    <location>
        <position position="173"/>
    </location>
    <ligand>
        <name>Ca(2+)</name>
        <dbReference type="ChEBI" id="CHEBI:29108"/>
        <label>2</label>
    </ligand>
</feature>
<dbReference type="InterPro" id="IPR021190">
    <property type="entry name" value="Pept_M10A"/>
</dbReference>
<feature type="domain" description="Peptidase metallopeptidase" evidence="8">
    <location>
        <begin position="87"/>
        <end position="247"/>
    </location>
</feature>
<feature type="binding site" evidence="7">
    <location>
        <position position="153"/>
    </location>
    <ligand>
        <name>Zn(2+)</name>
        <dbReference type="ChEBI" id="CHEBI:29105"/>
        <label>1</label>
    </ligand>
</feature>
<dbReference type="GO" id="GO:0006508">
    <property type="term" value="P:proteolysis"/>
    <property type="evidence" value="ECO:0007669"/>
    <property type="project" value="UniProtKB-KW"/>
</dbReference>
<evidence type="ECO:0000256" key="5">
    <source>
        <dbReference type="ARBA" id="ARBA00022833"/>
    </source>
</evidence>
<dbReference type="InterPro" id="IPR001818">
    <property type="entry name" value="Pept_M10_metallopeptidase"/>
</dbReference>
<keyword evidence="9" id="KW-1185">Reference proteome</keyword>
<name>A0A915CUG5_9BILA</name>
<dbReference type="Proteomes" id="UP000887574">
    <property type="component" value="Unplaced"/>
</dbReference>
<evidence type="ECO:0000256" key="2">
    <source>
        <dbReference type="ARBA" id="ARBA00022670"/>
    </source>
</evidence>
<organism evidence="9 10">
    <name type="scientific">Ditylenchus dipsaci</name>
    <dbReference type="NCBI Taxonomy" id="166011"/>
    <lineage>
        <taxon>Eukaryota</taxon>
        <taxon>Metazoa</taxon>
        <taxon>Ecdysozoa</taxon>
        <taxon>Nematoda</taxon>
        <taxon>Chromadorea</taxon>
        <taxon>Rhabditida</taxon>
        <taxon>Tylenchina</taxon>
        <taxon>Tylenchomorpha</taxon>
        <taxon>Sphaerularioidea</taxon>
        <taxon>Anguinidae</taxon>
        <taxon>Anguininae</taxon>
        <taxon>Ditylenchus</taxon>
    </lineage>
</organism>
<dbReference type="GO" id="GO:0004222">
    <property type="term" value="F:metalloendopeptidase activity"/>
    <property type="evidence" value="ECO:0007669"/>
    <property type="project" value="InterPro"/>
</dbReference>
<feature type="binding site" evidence="7">
    <location>
        <position position="212"/>
    </location>
    <ligand>
        <name>Zn(2+)</name>
        <dbReference type="ChEBI" id="CHEBI:29105"/>
        <label>2</label>
        <note>catalytic</note>
    </ligand>
</feature>
<dbReference type="GO" id="GO:0031012">
    <property type="term" value="C:extracellular matrix"/>
    <property type="evidence" value="ECO:0007669"/>
    <property type="project" value="InterPro"/>
</dbReference>
<evidence type="ECO:0000313" key="9">
    <source>
        <dbReference type="Proteomes" id="UP000887574"/>
    </source>
</evidence>
<dbReference type="InterPro" id="IPR036375">
    <property type="entry name" value="Hemopexin-like_dom_sf"/>
</dbReference>
<evidence type="ECO:0000256" key="6">
    <source>
        <dbReference type="PIRSR" id="PIRSR621190-1"/>
    </source>
</evidence>
<keyword evidence="2" id="KW-0645">Protease</keyword>
<comment type="cofactor">
    <cofactor evidence="7">
        <name>Zn(2+)</name>
        <dbReference type="ChEBI" id="CHEBI:29105"/>
    </cofactor>
    <text evidence="7">Binds 2 Zn(2+) ions per subunit.</text>
</comment>
<evidence type="ECO:0000256" key="1">
    <source>
        <dbReference type="ARBA" id="ARBA00010370"/>
    </source>
</evidence>
<accession>A0A915CUG5</accession>
<evidence type="ECO:0000256" key="3">
    <source>
        <dbReference type="ARBA" id="ARBA00022723"/>
    </source>
</evidence>
<dbReference type="InterPro" id="IPR006026">
    <property type="entry name" value="Peptidase_Metallo"/>
</dbReference>